<dbReference type="PANTHER" id="PTHR10196">
    <property type="entry name" value="SUGAR KINASE"/>
    <property type="match status" value="1"/>
</dbReference>
<dbReference type="OrthoDB" id="9805576at2"/>
<feature type="domain" description="Carbohydrate kinase FGGY C-terminal" evidence="9">
    <location>
        <begin position="263"/>
        <end position="448"/>
    </location>
</feature>
<dbReference type="InterPro" id="IPR000577">
    <property type="entry name" value="Carb_kinase_FGGY"/>
</dbReference>
<dbReference type="CDD" id="cd07769">
    <property type="entry name" value="ASKHA_NBD_FGGY_GK"/>
    <property type="match status" value="1"/>
</dbReference>
<feature type="domain" description="Carbohydrate kinase FGGY N-terminal" evidence="8">
    <location>
        <begin position="7"/>
        <end position="253"/>
    </location>
</feature>
<dbReference type="InterPro" id="IPR018483">
    <property type="entry name" value="Carb_kinase_FGGY_CS"/>
</dbReference>
<evidence type="ECO:0000259" key="9">
    <source>
        <dbReference type="Pfam" id="PF02782"/>
    </source>
</evidence>
<name>A0A5B8LUH2_9HYPH</name>
<dbReference type="InterPro" id="IPR043129">
    <property type="entry name" value="ATPase_NBD"/>
</dbReference>
<dbReference type="Pfam" id="PF00370">
    <property type="entry name" value="FGGY_N"/>
    <property type="match status" value="1"/>
</dbReference>
<dbReference type="GO" id="GO:0005829">
    <property type="term" value="C:cytosol"/>
    <property type="evidence" value="ECO:0007669"/>
    <property type="project" value="TreeGrafter"/>
</dbReference>
<evidence type="ECO:0000256" key="2">
    <source>
        <dbReference type="ARBA" id="ARBA00022679"/>
    </source>
</evidence>
<dbReference type="PANTHER" id="PTHR10196:SF69">
    <property type="entry name" value="GLYCEROL KINASE"/>
    <property type="match status" value="1"/>
</dbReference>
<evidence type="ECO:0000256" key="1">
    <source>
        <dbReference type="ARBA" id="ARBA00009156"/>
    </source>
</evidence>
<evidence type="ECO:0000313" key="11">
    <source>
        <dbReference type="Proteomes" id="UP000315364"/>
    </source>
</evidence>
<organism evidence="10 11">
    <name type="scientific">Devosia ginsengisoli</name>
    <dbReference type="NCBI Taxonomy" id="400770"/>
    <lineage>
        <taxon>Bacteria</taxon>
        <taxon>Pseudomonadati</taxon>
        <taxon>Pseudomonadota</taxon>
        <taxon>Alphaproteobacteria</taxon>
        <taxon>Hyphomicrobiales</taxon>
        <taxon>Devosiaceae</taxon>
        <taxon>Devosia</taxon>
    </lineage>
</organism>
<keyword evidence="2 7" id="KW-0808">Transferase</keyword>
<dbReference type="EMBL" id="CP042304">
    <property type="protein sequence ID" value="QDZ11461.1"/>
    <property type="molecule type" value="Genomic_DNA"/>
</dbReference>
<keyword evidence="4 7" id="KW-0418">Kinase</keyword>
<gene>
    <name evidence="10" type="ORF">FPZ08_12215</name>
</gene>
<sequence>MSMTGRILAIDQGTSNTKALLVGADGRVLHQAAVPNVVTYPQPGWAEQSATALVEGVRQVIAEIVSKAGGSAGIAALAISNQRESIVVWDAATGEPIGPCIIWQCRRSAPACETLRGQGHAGMIEQKTGLALDPLFPAAKIAWLLDNVPGARRRAERGELRAGTVDSWLLWSLTAGAMHATDHSNAARTQLFDTSALHWDEELADLFGVPMALLPEVRSSDSNFGSLAAGATALPAGIPIHAMIGDSHAALFGHGVRSPGMVKATYGTGTSLMALTPGRVLSRHGLSSTIAWSQGGMVAHALEGNISVSGQSAAFMADMLGLADSAALSALAESVPDSNGVAFVPALVGLGAPYWRSDARGTITGLSLGTKPAHLARAAIEAIAFQVADVVSAMEQDMGLPIAELRADGGASRNPLLMQFQADIIARPVAMAAAPEVSALGAAALAFARLGVAMAPVPAAGRCEPAMAEADRIAHRARWSAAITQTLNIQAPNGPTHGGQQ</sequence>
<accession>A0A5B8LUH2</accession>
<evidence type="ECO:0000256" key="3">
    <source>
        <dbReference type="ARBA" id="ARBA00022741"/>
    </source>
</evidence>
<dbReference type="Gene3D" id="3.30.420.40">
    <property type="match status" value="2"/>
</dbReference>
<dbReference type="KEGG" id="dea:FPZ08_12215"/>
<dbReference type="InterPro" id="IPR018485">
    <property type="entry name" value="FGGY_C"/>
</dbReference>
<dbReference type="SUPFAM" id="SSF53067">
    <property type="entry name" value="Actin-like ATPase domain"/>
    <property type="match status" value="2"/>
</dbReference>
<keyword evidence="11" id="KW-1185">Reference proteome</keyword>
<dbReference type="Proteomes" id="UP000315364">
    <property type="component" value="Chromosome"/>
</dbReference>
<keyword evidence="5" id="KW-0067">ATP-binding</keyword>
<evidence type="ECO:0000256" key="4">
    <source>
        <dbReference type="ARBA" id="ARBA00022777"/>
    </source>
</evidence>
<evidence type="ECO:0000313" key="10">
    <source>
        <dbReference type="EMBL" id="QDZ11461.1"/>
    </source>
</evidence>
<dbReference type="PROSITE" id="PS00445">
    <property type="entry name" value="FGGY_KINASES_2"/>
    <property type="match status" value="1"/>
</dbReference>
<dbReference type="GO" id="GO:0019563">
    <property type="term" value="P:glycerol catabolic process"/>
    <property type="evidence" value="ECO:0007669"/>
    <property type="project" value="TreeGrafter"/>
</dbReference>
<reference evidence="10 11" key="1">
    <citation type="submission" date="2019-07" db="EMBL/GenBank/DDBJ databases">
        <title>Full genome sequence of Devosia sp. Gsoil 520.</title>
        <authorList>
            <person name="Im W.-T."/>
        </authorList>
    </citation>
    <scope>NUCLEOTIDE SEQUENCE [LARGE SCALE GENOMIC DNA]</scope>
    <source>
        <strain evidence="10 11">Gsoil 520</strain>
    </source>
</reference>
<evidence type="ECO:0000259" key="8">
    <source>
        <dbReference type="Pfam" id="PF00370"/>
    </source>
</evidence>
<dbReference type="GO" id="GO:0005524">
    <property type="term" value="F:ATP binding"/>
    <property type="evidence" value="ECO:0007669"/>
    <property type="project" value="UniProtKB-KW"/>
</dbReference>
<dbReference type="InterPro" id="IPR018484">
    <property type="entry name" value="FGGY_N"/>
</dbReference>
<comment type="similarity">
    <text evidence="1 7">Belongs to the FGGY kinase family.</text>
</comment>
<protein>
    <recommendedName>
        <fullName evidence="6">ATP:glycerol 3-phosphotransferase</fullName>
    </recommendedName>
</protein>
<keyword evidence="3" id="KW-0547">Nucleotide-binding</keyword>
<evidence type="ECO:0000256" key="7">
    <source>
        <dbReference type="RuleBase" id="RU003733"/>
    </source>
</evidence>
<dbReference type="GO" id="GO:0004370">
    <property type="term" value="F:glycerol kinase activity"/>
    <property type="evidence" value="ECO:0007669"/>
    <property type="project" value="TreeGrafter"/>
</dbReference>
<dbReference type="PIRSF" id="PIRSF000538">
    <property type="entry name" value="GlpK"/>
    <property type="match status" value="1"/>
</dbReference>
<evidence type="ECO:0000256" key="5">
    <source>
        <dbReference type="ARBA" id="ARBA00022840"/>
    </source>
</evidence>
<dbReference type="AlphaFoldDB" id="A0A5B8LUH2"/>
<proteinExistence type="inferred from homology"/>
<dbReference type="Pfam" id="PF02782">
    <property type="entry name" value="FGGY_C"/>
    <property type="match status" value="1"/>
</dbReference>
<evidence type="ECO:0000256" key="6">
    <source>
        <dbReference type="ARBA" id="ARBA00043149"/>
    </source>
</evidence>